<dbReference type="InterPro" id="IPR051185">
    <property type="entry name" value="ASPM"/>
</dbReference>
<evidence type="ECO:0000256" key="10">
    <source>
        <dbReference type="ARBA" id="ARBA00023242"/>
    </source>
</evidence>
<evidence type="ECO:0000256" key="3">
    <source>
        <dbReference type="ARBA" id="ARBA00022490"/>
    </source>
</evidence>
<feature type="region of interest" description="Disordered" evidence="12">
    <location>
        <begin position="582"/>
        <end position="601"/>
    </location>
</feature>
<keyword evidence="5" id="KW-0132">Cell division</keyword>
<comment type="subcellular location">
    <subcellularLocation>
        <location evidence="2">Cytoplasm</location>
    </subcellularLocation>
    <subcellularLocation>
        <location evidence="1">Nucleus</location>
    </subcellularLocation>
</comment>
<evidence type="ECO:0000256" key="11">
    <source>
        <dbReference type="ARBA" id="ARBA00023306"/>
    </source>
</evidence>
<sequence length="2047" mass="239382">MFFQVNITPKSKEPAEPTKDVQEPPPTLTLAPFQPQINGGSEEQLGLTWTPREAGSWRDTLQFCDNRRIKYDVTLTTTSLDTYKKDLTKGKSRILTQTNFNNESRYGNQSKKLTVSSASINSIPVTKKPAFIAGAQLKRIENKENVTNIQTINPARVSDNNLRNKPQKNVRNNLNLDFNDFQLTPLKPQAAMRTKIPEIKIDDDTVVAIGLHSSNDLPDIHVLEATDVEFSPRDSRISSPINDGQHLRRETYLNPQPKFTERMIVIDQESAECLEETFDDSLSPPSCQKPNNGPHNFSTIIDSINFITPVKIKSPDYYSPSSNGTEYFSIQSNLSFSIGEKGSLNSYKLNSTYELLPSPGNNNESIQLTQPPHHQLESRSVQVNNNSTDKTLNIRNSSSTITSGELKKNLSSSPVSFDQSRLSLSQSLRNGDNASARDVLEADLWVRDNQNQDYIFGNTPSHQISRSRCNLEKISEESYLRKTQTYRVAKPKIVHSPPSESSSTDQVEARCIEISPPRRLRRSELMKKPSPIKHNKIMKEKVTQSSMLNKKKVQYNVKKGNLSIPGVRMSTLSLSGLVKSVTNTTSSTNKPMKGKDKNGPVKIYSPDNIIAQVHNPYVTMKSDPFLSMSLYYDENFLVKQEQEYTKWLNRLMTPPEQLDTDVEEAPIDVGKIWQSCRSKENVLAETKEKVSARYHTNTRLNSLRKAAVAMFRNGEVTSVLANLTACINKGLFVIRQDRDLHRDIGLQKEILQLFLSYNPLWLRIGLEVIYNEQINLHSNSDIIGLTKFIMMRFFTDPYLVKTYSLQNITTLRIPEFQGHMNKFILKKFFFLVYFLDYIKRNKLIGYDPCLFLKKANYKDSREILLTFSRHLLSGVGDITKILRTHGYTVTHKQNYIDEFDYAVKDIAVDLRDGVRLCRVMELIKGDKTLTERCRVPAISRLQKVFNVELALTALLQAGYTIAGDIDAKSIADGHREKTLSLLWQIIYKFQAPRYEKASITLQTWWKTKLWYIRVKRYLSNRKNNAAAMIQRTWRCYCARKLLKKLREERAIFLVQLEKSTRFVQQYWLCKKQMLQDRREFLDKKAAAVCIQRWFRRICSTRPYLEDLQRKREAVITVQIQWRAVVIMRRERNNYLRIKQAAIIIQQWWRAVSLKSSTYNYYKKFKAATVFVQSKWRAKRLMIQERTRYFKITRATVKIQTWWRSYLIGKRVRNDYLLKKDAVRVIESRWVACKLRDTQLEQFLTVKKSAAVIKKAWKRYHDTKNYVKRFKSNCKAARIIQSWWRMVRVARQYRLQRNTVIICQRWWRSLLITRSIREKFLAIKTSAILVQKTWKMKKQRINYLQLKSAVVKIEGWYSNAKYSKIVRQEYVRQKEAAKFIQSWWRCLKITKECKAKYSTERRAAIVIQRGWRAKIIGNSARQEYLKMRSSAIKVQAFWRMVLARRKYLNALKRNKAAVVIQRRWRARVVGFKILEAFIKQKKAAIIVQRRYRAIKIARAVKIEYEACKKAGIIIQKNWRRVRASREFKRQRNAAIVLQSHWRARVIGKKTRESYLKQRSAAITLQRRYRALKLGRVARTQFIICQKSSVIIQKNWRMFKLSQDYQQLRTAAIVLQRQWCARKLSLEASQKYQLLKKTTVMIQQRYRARKLGRKIRNEYLELRHSVTKVQTLWRANKLMKQARQQYLCYGNAAVCLQSTWRMIVVRREYLRKKQAVTKIIIAWRQYLLARNVRNEFLALRSAALFVQRRYRSIRNCQKIRRNFIKLKLAAVFVQKSWRLKLQLRRHAADIERERKLNRAAAIIQSAYRGYVVRKYQSEQVRKIRERVHQASKTADESNTLANRLQNAIYTLQNATNIGQLSMCLACIDTITRLSPKGCKIFCELKLIDTIYNLLDNSNRSLPWMDVCLRCTSILITIIKLAPLSVYVRNINETETIARLMNAMVKANSELFLHLATLFWLLICDDDFAQQVKQSPRIMWLIRSTIETHLKKNNGSLKGNGNNKNKTLSLQDVILPNEKPDWVRNNLRPRYFTNISHALLSLNDIFNIVP</sequence>
<evidence type="ECO:0000256" key="2">
    <source>
        <dbReference type="ARBA" id="ARBA00004496"/>
    </source>
</evidence>
<dbReference type="GO" id="GO:0051301">
    <property type="term" value="P:cell division"/>
    <property type="evidence" value="ECO:0007669"/>
    <property type="project" value="UniProtKB-KW"/>
</dbReference>
<dbReference type="GO" id="GO:0005634">
    <property type="term" value="C:nucleus"/>
    <property type="evidence" value="ECO:0007669"/>
    <property type="project" value="UniProtKB-SubCell"/>
</dbReference>
<keyword evidence="10" id="KW-0539">Nucleus</keyword>
<dbReference type="EMBL" id="JAAOIC020000067">
    <property type="protein sequence ID" value="KAG8034677.1"/>
    <property type="molecule type" value="Genomic_DNA"/>
</dbReference>
<dbReference type="CDD" id="cd23767">
    <property type="entry name" value="IQCD"/>
    <property type="match status" value="2"/>
</dbReference>
<dbReference type="SMART" id="SM00033">
    <property type="entry name" value="CH"/>
    <property type="match status" value="1"/>
</dbReference>
<comment type="caution">
    <text evidence="14">The sequence shown here is derived from an EMBL/GenBank/DDBJ whole genome shotgun (WGS) entry which is preliminary data.</text>
</comment>
<dbReference type="GO" id="GO:0007051">
    <property type="term" value="P:spindle organization"/>
    <property type="evidence" value="ECO:0007669"/>
    <property type="project" value="TreeGrafter"/>
</dbReference>
<keyword evidence="15" id="KW-1185">Reference proteome</keyword>
<dbReference type="GO" id="GO:0051295">
    <property type="term" value="P:establishment of meiotic spindle localization"/>
    <property type="evidence" value="ECO:0007669"/>
    <property type="project" value="TreeGrafter"/>
</dbReference>
<dbReference type="PANTHER" id="PTHR22706">
    <property type="entry name" value="ASSEMBLY FACTOR FOR SPINDLE MICROTUBULES"/>
    <property type="match status" value="1"/>
</dbReference>
<dbReference type="GO" id="GO:0000922">
    <property type="term" value="C:spindle pole"/>
    <property type="evidence" value="ECO:0007669"/>
    <property type="project" value="TreeGrafter"/>
</dbReference>
<evidence type="ECO:0000259" key="13">
    <source>
        <dbReference type="PROSITE" id="PS50021"/>
    </source>
</evidence>
<feature type="domain" description="Calponin-homology (CH)" evidence="13">
    <location>
        <begin position="858"/>
        <end position="990"/>
    </location>
</feature>
<dbReference type="PROSITE" id="PS50096">
    <property type="entry name" value="IQ"/>
    <property type="match status" value="5"/>
</dbReference>
<keyword evidence="7" id="KW-0498">Mitosis</keyword>
<keyword evidence="9" id="KW-0175">Coiled coil</keyword>
<dbReference type="GO" id="GO:0005516">
    <property type="term" value="F:calmodulin binding"/>
    <property type="evidence" value="ECO:0007669"/>
    <property type="project" value="UniProtKB-KW"/>
</dbReference>
<dbReference type="GO" id="GO:0000278">
    <property type="term" value="P:mitotic cell cycle"/>
    <property type="evidence" value="ECO:0007669"/>
    <property type="project" value="TreeGrafter"/>
</dbReference>
<organism evidence="14 15">
    <name type="scientific">Cotesia typhae</name>
    <dbReference type="NCBI Taxonomy" id="2053667"/>
    <lineage>
        <taxon>Eukaryota</taxon>
        <taxon>Metazoa</taxon>
        <taxon>Ecdysozoa</taxon>
        <taxon>Arthropoda</taxon>
        <taxon>Hexapoda</taxon>
        <taxon>Insecta</taxon>
        <taxon>Pterygota</taxon>
        <taxon>Neoptera</taxon>
        <taxon>Endopterygota</taxon>
        <taxon>Hymenoptera</taxon>
        <taxon>Apocrita</taxon>
        <taxon>Ichneumonoidea</taxon>
        <taxon>Braconidae</taxon>
        <taxon>Microgastrinae</taxon>
        <taxon>Cotesia</taxon>
    </lineage>
</organism>
<feature type="region of interest" description="Disordered" evidence="12">
    <location>
        <begin position="1"/>
        <end position="25"/>
    </location>
</feature>
<keyword evidence="3" id="KW-0963">Cytoplasm</keyword>
<evidence type="ECO:0000256" key="8">
    <source>
        <dbReference type="ARBA" id="ARBA00022860"/>
    </source>
</evidence>
<dbReference type="OrthoDB" id="2148418at2759"/>
<proteinExistence type="predicted"/>
<dbReference type="InterPro" id="IPR001715">
    <property type="entry name" value="CH_dom"/>
</dbReference>
<accession>A0A8J5QT26</accession>
<dbReference type="PANTHER" id="PTHR22706:SF1">
    <property type="entry name" value="ASSEMBLY FACTOR FOR SPINDLE MICROTUBULES"/>
    <property type="match status" value="1"/>
</dbReference>
<keyword evidence="6" id="KW-0677">Repeat</keyword>
<evidence type="ECO:0000313" key="15">
    <source>
        <dbReference type="Proteomes" id="UP000729913"/>
    </source>
</evidence>
<evidence type="ECO:0000256" key="6">
    <source>
        <dbReference type="ARBA" id="ARBA00022737"/>
    </source>
</evidence>
<reference evidence="14" key="2">
    <citation type="submission" date="2021-04" db="EMBL/GenBank/DDBJ databases">
        <title>Genome-wide patterns of bracovirus chromosomal integration into multiple host tissues during parasitism.</title>
        <authorList>
            <person name="Chebbi M.A.C."/>
        </authorList>
    </citation>
    <scope>NUCLEOTIDE SEQUENCE</scope>
    <source>
        <tissue evidence="14">Whole body</tissue>
    </source>
</reference>
<evidence type="ECO:0000256" key="12">
    <source>
        <dbReference type="SAM" id="MobiDB-lite"/>
    </source>
</evidence>
<evidence type="ECO:0000313" key="14">
    <source>
        <dbReference type="EMBL" id="KAG8034677.1"/>
    </source>
</evidence>
<dbReference type="CDD" id="cd21223">
    <property type="entry name" value="CH_ASPM_rpt1"/>
    <property type="match status" value="1"/>
</dbReference>
<gene>
    <name evidence="14" type="ORF">G9C98_007753</name>
</gene>
<evidence type="ECO:0000256" key="1">
    <source>
        <dbReference type="ARBA" id="ARBA00004123"/>
    </source>
</evidence>
<dbReference type="Pfam" id="PF00612">
    <property type="entry name" value="IQ"/>
    <property type="match status" value="5"/>
</dbReference>
<evidence type="ECO:0000256" key="5">
    <source>
        <dbReference type="ARBA" id="ARBA00022618"/>
    </source>
</evidence>
<reference evidence="14" key="1">
    <citation type="submission" date="2020-03" db="EMBL/GenBank/DDBJ databases">
        <authorList>
            <person name="Chebbi M.A."/>
            <person name="Drezen J.M."/>
        </authorList>
    </citation>
    <scope>NUCLEOTIDE SEQUENCE</scope>
    <source>
        <tissue evidence="14">Whole body</tissue>
    </source>
</reference>
<evidence type="ECO:0000256" key="9">
    <source>
        <dbReference type="ARBA" id="ARBA00023054"/>
    </source>
</evidence>
<feature type="compositionally biased region" description="Basic and acidic residues" evidence="12">
    <location>
        <begin position="10"/>
        <end position="22"/>
    </location>
</feature>
<feature type="region of interest" description="Disordered" evidence="12">
    <location>
        <begin position="383"/>
        <end position="415"/>
    </location>
</feature>
<dbReference type="InterPro" id="IPR000048">
    <property type="entry name" value="IQ_motif_EF-hand-BS"/>
</dbReference>
<evidence type="ECO:0000256" key="4">
    <source>
        <dbReference type="ARBA" id="ARBA00022553"/>
    </source>
</evidence>
<dbReference type="GO" id="GO:0005737">
    <property type="term" value="C:cytoplasm"/>
    <property type="evidence" value="ECO:0007669"/>
    <property type="project" value="UniProtKB-SubCell"/>
</dbReference>
<dbReference type="SMART" id="SM00015">
    <property type="entry name" value="IQ"/>
    <property type="match status" value="20"/>
</dbReference>
<name>A0A8J5QT26_9HYME</name>
<keyword evidence="4" id="KW-0597">Phosphoprotein</keyword>
<dbReference type="PROSITE" id="PS50021">
    <property type="entry name" value="CH"/>
    <property type="match status" value="1"/>
</dbReference>
<protein>
    <recommendedName>
        <fullName evidence="13">Calponin-homology (CH) domain-containing protein</fullName>
    </recommendedName>
</protein>
<dbReference type="Pfam" id="PF00307">
    <property type="entry name" value="CH"/>
    <property type="match status" value="1"/>
</dbReference>
<keyword evidence="11" id="KW-0131">Cell cycle</keyword>
<dbReference type="Proteomes" id="UP000729913">
    <property type="component" value="Unassembled WGS sequence"/>
</dbReference>
<dbReference type="FunFam" id="1.10.418.10:FF:000051">
    <property type="entry name" value="Abnormal spindle-like microcephaly-associated protein homolog"/>
    <property type="match status" value="1"/>
</dbReference>
<evidence type="ECO:0000256" key="7">
    <source>
        <dbReference type="ARBA" id="ARBA00022776"/>
    </source>
</evidence>
<keyword evidence="8" id="KW-0112">Calmodulin-binding</keyword>